<dbReference type="EMBL" id="BHZE01000032">
    <property type="protein sequence ID" value="GCD78692.1"/>
    <property type="molecule type" value="Genomic_DNA"/>
</dbReference>
<dbReference type="InterPro" id="IPR051782">
    <property type="entry name" value="ABC_Transporter_VariousFunc"/>
</dbReference>
<dbReference type="PROSITE" id="PS50893">
    <property type="entry name" value="ABC_TRANSPORTER_2"/>
    <property type="match status" value="1"/>
</dbReference>
<dbReference type="AlphaFoldDB" id="A0A401XNX2"/>
<dbReference type="PANTHER" id="PTHR42939:SF1">
    <property type="entry name" value="ABC TRANSPORTER ATP-BINDING PROTEIN ALBC-RELATED"/>
    <property type="match status" value="1"/>
</dbReference>
<dbReference type="GO" id="GO:0016887">
    <property type="term" value="F:ATP hydrolysis activity"/>
    <property type="evidence" value="ECO:0007669"/>
    <property type="project" value="InterPro"/>
</dbReference>
<organism evidence="5 6">
    <name type="scientific">Thermaurantimonas aggregans</name>
    <dbReference type="NCBI Taxonomy" id="2173829"/>
    <lineage>
        <taxon>Bacteria</taxon>
        <taxon>Pseudomonadati</taxon>
        <taxon>Bacteroidota</taxon>
        <taxon>Flavobacteriia</taxon>
        <taxon>Flavobacteriales</taxon>
        <taxon>Schleiferiaceae</taxon>
        <taxon>Thermaurantimonas</taxon>
    </lineage>
</organism>
<dbReference type="PROSITE" id="PS00211">
    <property type="entry name" value="ABC_TRANSPORTER_1"/>
    <property type="match status" value="1"/>
</dbReference>
<keyword evidence="1" id="KW-0813">Transport</keyword>
<evidence type="ECO:0000256" key="1">
    <source>
        <dbReference type="ARBA" id="ARBA00022448"/>
    </source>
</evidence>
<dbReference type="InterPro" id="IPR017871">
    <property type="entry name" value="ABC_transporter-like_CS"/>
</dbReference>
<evidence type="ECO:0000313" key="6">
    <source>
        <dbReference type="Proteomes" id="UP000286715"/>
    </source>
</evidence>
<evidence type="ECO:0000313" key="5">
    <source>
        <dbReference type="EMBL" id="GCD78692.1"/>
    </source>
</evidence>
<keyword evidence="2" id="KW-0547">Nucleotide-binding</keyword>
<evidence type="ECO:0000259" key="4">
    <source>
        <dbReference type="PROSITE" id="PS50893"/>
    </source>
</evidence>
<comment type="caution">
    <text evidence="5">The sequence shown here is derived from an EMBL/GenBank/DDBJ whole genome shotgun (WGS) entry which is preliminary data.</text>
</comment>
<dbReference type="OrthoDB" id="9801987at2"/>
<sequence length="204" mass="22909">MEKIVLKAQNLSKRFGNQLVFKDFSFELKGPGLYAITGRNGSGKSTLIKILCGLLAPTTGRVMPFVNDVEVAEYYFSLISIATPYQELPEELSLAELVDFYSAFRTLNLPDTADLYKNFQLPVTGQKPIKSFSSGMKQRVRLGIAIYTHAPFLFLDEPTTNLDATGIQWYKSLIMEQISKKLIVVSSNHLPEEYPNAKGIFEIQ</sequence>
<dbReference type="PANTHER" id="PTHR42939">
    <property type="entry name" value="ABC TRANSPORTER ATP-BINDING PROTEIN ALBC-RELATED"/>
    <property type="match status" value="1"/>
</dbReference>
<feature type="domain" description="ABC transporter" evidence="4">
    <location>
        <begin position="6"/>
        <end position="203"/>
    </location>
</feature>
<dbReference type="RefSeq" id="WP_124398743.1">
    <property type="nucleotide sequence ID" value="NZ_BHZE01000032.1"/>
</dbReference>
<dbReference type="InterPro" id="IPR003593">
    <property type="entry name" value="AAA+_ATPase"/>
</dbReference>
<reference evidence="5 6" key="1">
    <citation type="submission" date="2018-11" db="EMBL/GenBank/DDBJ databases">
        <title>Schleiferia aggregans sp. nov., a moderately thermophilic heterotrophic bacterium isolated from microbial mats at a terrestrial hot spring.</title>
        <authorList>
            <person name="Iino T."/>
            <person name="Ohkuma M."/>
            <person name="Haruta S."/>
        </authorList>
    </citation>
    <scope>NUCLEOTIDE SEQUENCE [LARGE SCALE GENOMIC DNA]</scope>
    <source>
        <strain evidence="5 6">LA</strain>
    </source>
</reference>
<name>A0A401XNX2_9FLAO</name>
<keyword evidence="6" id="KW-1185">Reference proteome</keyword>
<dbReference type="SUPFAM" id="SSF52540">
    <property type="entry name" value="P-loop containing nucleoside triphosphate hydrolases"/>
    <property type="match status" value="1"/>
</dbReference>
<protein>
    <submittedName>
        <fullName evidence="5">Lantibiotic ABC transporter ATP-binding protein</fullName>
    </submittedName>
</protein>
<dbReference type="InterPro" id="IPR027417">
    <property type="entry name" value="P-loop_NTPase"/>
</dbReference>
<dbReference type="Proteomes" id="UP000286715">
    <property type="component" value="Unassembled WGS sequence"/>
</dbReference>
<dbReference type="InterPro" id="IPR003439">
    <property type="entry name" value="ABC_transporter-like_ATP-bd"/>
</dbReference>
<keyword evidence="3 5" id="KW-0067">ATP-binding</keyword>
<dbReference type="Pfam" id="PF00005">
    <property type="entry name" value="ABC_tran"/>
    <property type="match status" value="1"/>
</dbReference>
<proteinExistence type="predicted"/>
<evidence type="ECO:0000256" key="3">
    <source>
        <dbReference type="ARBA" id="ARBA00022840"/>
    </source>
</evidence>
<dbReference type="SMART" id="SM00382">
    <property type="entry name" value="AAA"/>
    <property type="match status" value="1"/>
</dbReference>
<dbReference type="Gene3D" id="3.40.50.300">
    <property type="entry name" value="P-loop containing nucleotide triphosphate hydrolases"/>
    <property type="match status" value="1"/>
</dbReference>
<dbReference type="GO" id="GO:0005524">
    <property type="term" value="F:ATP binding"/>
    <property type="evidence" value="ECO:0007669"/>
    <property type="project" value="UniProtKB-KW"/>
</dbReference>
<gene>
    <name evidence="5" type="primary">spaF</name>
    <name evidence="5" type="ORF">JCM31826_21740</name>
</gene>
<evidence type="ECO:0000256" key="2">
    <source>
        <dbReference type="ARBA" id="ARBA00022741"/>
    </source>
</evidence>
<accession>A0A401XNX2</accession>